<keyword evidence="2" id="KW-1185">Reference proteome</keyword>
<accession>A0A6P1MCP1</accession>
<dbReference type="PROSITE" id="PS51257">
    <property type="entry name" value="PROKAR_LIPOPROTEIN"/>
    <property type="match status" value="1"/>
</dbReference>
<gene>
    <name evidence="1" type="ORF">GT409_10325</name>
</gene>
<dbReference type="RefSeq" id="WP_160629010.1">
    <property type="nucleotide sequence ID" value="NZ_CP047593.1"/>
</dbReference>
<protein>
    <submittedName>
        <fullName evidence="1">DUF3604 domain-containing protein</fullName>
    </submittedName>
</protein>
<dbReference type="Gene3D" id="3.20.20.140">
    <property type="entry name" value="Metal-dependent hydrolases"/>
    <property type="match status" value="1"/>
</dbReference>
<dbReference type="Proteomes" id="UP000464954">
    <property type="component" value="Chromosome"/>
</dbReference>
<sequence length="673" mass="75042">MKKTIDRRRFLCRSGLMGAGVLAGCRNIGNGLSGSDGTRLKKYAAQFAWQGHPEAYIRHTLGLGKGSCSIRCSDEVLQPDQRVEWVEITYVSPDEGIAAGGSVTLSVPPGPADAAVQIDDSAKPAFMEVRADAAFSVELKYPPFEVQENCLVRKSRVEVCFPEGLAPRMPVSFLWHDVKLDTHARRWDGDSWRFQLLADHNGDGQSEELPQTAEVPKQSGPADYLLVRCASMALPGEPVRVNVAAFDRFNNPAQCYRGKISFRLESGAEGNLPASYRFVEEDRGAHLFSVSFDVPGFYWLLVEDEEGRSCRSNPIEIVAEEPARRLFWGDLHVHTEKSADARVWAHTTSTYAGSYNIGRYRYGLDFQANTDHHGLLQGNYTRDEWEEMQRVTNRADDPGQFVAIIANEYSHAQGDANAYFKESRVPYFDHEPYESSSYPEGLFNQLHPYRCPLIPLIPHHVAQNMRPFNWGNYDSALMSVCEIFSNHGRTEYLHNKPHYSHKKIPTMEGETWVEQLQAGKMMGCVAAGDDHWARPGTCGLTGVWAPSFDRAGICDAVYTRHCIATTGDRSILHVKTNGVESGQTVPASDKVTVEVRAAAGSPIEKVEIIRDGATVHSEVLDSMTAELSWTDSSPGSWYYVRLTIQAQSICEEYMRGKTQFVWSSPVWVSPSPA</sequence>
<proteinExistence type="predicted"/>
<evidence type="ECO:0000313" key="1">
    <source>
        <dbReference type="EMBL" id="QHI69828.1"/>
    </source>
</evidence>
<evidence type="ECO:0000313" key="2">
    <source>
        <dbReference type="Proteomes" id="UP000464954"/>
    </source>
</evidence>
<dbReference type="SUPFAM" id="SSF89550">
    <property type="entry name" value="PHP domain-like"/>
    <property type="match status" value="1"/>
</dbReference>
<reference evidence="1 2" key="1">
    <citation type="submission" date="2020-01" db="EMBL/GenBank/DDBJ databases">
        <title>Ponticoccus aerotolerans gen. nov., sp. nov., an anaerobic bacterium and proposal of Ponticoccusceae fam. nov., Ponticoccusles ord. nov. and Ponticoccuse classis nov. in the phylum Kiritimatiellaeota.</title>
        <authorList>
            <person name="Zhou L.Y."/>
            <person name="Du Z.J."/>
        </authorList>
    </citation>
    <scope>NUCLEOTIDE SEQUENCE [LARGE SCALE GENOMIC DNA]</scope>
    <source>
        <strain evidence="1 2">S-5007</strain>
    </source>
</reference>
<dbReference type="AlphaFoldDB" id="A0A6P1MCP1"/>
<dbReference type="KEGG" id="taer:GT409_10325"/>
<dbReference type="InterPro" id="IPR016195">
    <property type="entry name" value="Pol/histidinol_Pase-like"/>
</dbReference>
<organism evidence="1 2">
    <name type="scientific">Tichowtungia aerotolerans</name>
    <dbReference type="NCBI Taxonomy" id="2697043"/>
    <lineage>
        <taxon>Bacteria</taxon>
        <taxon>Pseudomonadati</taxon>
        <taxon>Kiritimatiellota</taxon>
        <taxon>Tichowtungiia</taxon>
        <taxon>Tichowtungiales</taxon>
        <taxon>Tichowtungiaceae</taxon>
        <taxon>Tichowtungia</taxon>
    </lineage>
</organism>
<name>A0A6P1MCP1_9BACT</name>
<dbReference type="EMBL" id="CP047593">
    <property type="protein sequence ID" value="QHI69828.1"/>
    <property type="molecule type" value="Genomic_DNA"/>
</dbReference>